<keyword evidence="3" id="KW-0804">Transcription</keyword>
<reference evidence="8" key="1">
    <citation type="journal article" date="2019" name="Int. J. Syst. Evol. Microbiol.">
        <title>The Global Catalogue of Microorganisms (GCM) 10K type strain sequencing project: providing services to taxonomists for standard genome sequencing and annotation.</title>
        <authorList>
            <consortium name="The Broad Institute Genomics Platform"/>
            <consortium name="The Broad Institute Genome Sequencing Center for Infectious Disease"/>
            <person name="Wu L."/>
            <person name="Ma J."/>
        </authorList>
    </citation>
    <scope>NUCLEOTIDE SEQUENCE [LARGE SCALE GENOMIC DNA]</scope>
    <source>
        <strain evidence="8">JCM 18959</strain>
    </source>
</reference>
<name>A0ABP9MCT2_9MICO</name>
<dbReference type="PANTHER" id="PTHR30055">
    <property type="entry name" value="HTH-TYPE TRANSCRIPTIONAL REGULATOR RUTR"/>
    <property type="match status" value="1"/>
</dbReference>
<evidence type="ECO:0000256" key="1">
    <source>
        <dbReference type="ARBA" id="ARBA00023015"/>
    </source>
</evidence>
<accession>A0ABP9MCT2</accession>
<dbReference type="EMBL" id="BAABKZ010000002">
    <property type="protein sequence ID" value="GAA5093054.1"/>
    <property type="molecule type" value="Genomic_DNA"/>
</dbReference>
<dbReference type="RefSeq" id="WP_194414598.1">
    <property type="nucleotide sequence ID" value="NZ_BAABKZ010000002.1"/>
</dbReference>
<comment type="caution">
    <text evidence="7">The sequence shown here is derived from an EMBL/GenBank/DDBJ whole genome shotgun (WGS) entry which is preliminary data.</text>
</comment>
<evidence type="ECO:0000256" key="2">
    <source>
        <dbReference type="ARBA" id="ARBA00023125"/>
    </source>
</evidence>
<evidence type="ECO:0000313" key="7">
    <source>
        <dbReference type="EMBL" id="GAA5093054.1"/>
    </source>
</evidence>
<dbReference type="SUPFAM" id="SSF46689">
    <property type="entry name" value="Homeodomain-like"/>
    <property type="match status" value="1"/>
</dbReference>
<keyword evidence="8" id="KW-1185">Reference proteome</keyword>
<dbReference type="InterPro" id="IPR023772">
    <property type="entry name" value="DNA-bd_HTH_TetR-type_CS"/>
</dbReference>
<keyword evidence="1" id="KW-0805">Transcription regulation</keyword>
<dbReference type="Gene3D" id="1.10.357.10">
    <property type="entry name" value="Tetracycline Repressor, domain 2"/>
    <property type="match status" value="1"/>
</dbReference>
<dbReference type="Proteomes" id="UP001501407">
    <property type="component" value="Unassembled WGS sequence"/>
</dbReference>
<feature type="compositionally biased region" description="Low complexity" evidence="5">
    <location>
        <begin position="148"/>
        <end position="165"/>
    </location>
</feature>
<evidence type="ECO:0000313" key="8">
    <source>
        <dbReference type="Proteomes" id="UP001501407"/>
    </source>
</evidence>
<feature type="region of interest" description="Disordered" evidence="5">
    <location>
        <begin position="146"/>
        <end position="170"/>
    </location>
</feature>
<sequence length="213" mass="22550">MPKVTDAYREARRDEIARAALRVLERNGVRDTSIADIVEESGLSTGAIYSHFSNKVELARYVVGRFLLPRLDALEAAGDRDEIVTPRQALRGMLTTFSEAGLSTTLVLQFWGEAMVEPGLHDEMLRTAGRLRAALTHAIGPWARAQTGGAVPAPDASAAAPDSSGELGPAEALAADTARSIVALAQGYIANTAVFGPRDVDEYLTGTSAVLGC</sequence>
<dbReference type="Pfam" id="PF00440">
    <property type="entry name" value="TetR_N"/>
    <property type="match status" value="1"/>
</dbReference>
<dbReference type="PRINTS" id="PR00455">
    <property type="entry name" value="HTHTETR"/>
</dbReference>
<evidence type="ECO:0000256" key="4">
    <source>
        <dbReference type="PROSITE-ProRule" id="PRU00335"/>
    </source>
</evidence>
<dbReference type="PANTHER" id="PTHR30055:SF234">
    <property type="entry name" value="HTH-TYPE TRANSCRIPTIONAL REGULATOR BETI"/>
    <property type="match status" value="1"/>
</dbReference>
<feature type="DNA-binding region" description="H-T-H motif" evidence="4">
    <location>
        <begin position="33"/>
        <end position="52"/>
    </location>
</feature>
<dbReference type="PROSITE" id="PS50977">
    <property type="entry name" value="HTH_TETR_2"/>
    <property type="match status" value="1"/>
</dbReference>
<evidence type="ECO:0000256" key="3">
    <source>
        <dbReference type="ARBA" id="ARBA00023163"/>
    </source>
</evidence>
<dbReference type="InterPro" id="IPR009057">
    <property type="entry name" value="Homeodomain-like_sf"/>
</dbReference>
<evidence type="ECO:0000256" key="5">
    <source>
        <dbReference type="SAM" id="MobiDB-lite"/>
    </source>
</evidence>
<organism evidence="7 8">
    <name type="scientific">Microbacterium yannicii</name>
    <dbReference type="NCBI Taxonomy" id="671622"/>
    <lineage>
        <taxon>Bacteria</taxon>
        <taxon>Bacillati</taxon>
        <taxon>Actinomycetota</taxon>
        <taxon>Actinomycetes</taxon>
        <taxon>Micrococcales</taxon>
        <taxon>Microbacteriaceae</taxon>
        <taxon>Microbacterium</taxon>
    </lineage>
</organism>
<feature type="domain" description="HTH tetR-type" evidence="6">
    <location>
        <begin position="10"/>
        <end position="70"/>
    </location>
</feature>
<dbReference type="InterPro" id="IPR050109">
    <property type="entry name" value="HTH-type_TetR-like_transc_reg"/>
</dbReference>
<gene>
    <name evidence="7" type="ORF">GCM10025760_22630</name>
</gene>
<proteinExistence type="predicted"/>
<protein>
    <recommendedName>
        <fullName evidence="6">HTH tetR-type domain-containing protein</fullName>
    </recommendedName>
</protein>
<keyword evidence="2 4" id="KW-0238">DNA-binding</keyword>
<dbReference type="InterPro" id="IPR001647">
    <property type="entry name" value="HTH_TetR"/>
</dbReference>
<dbReference type="PROSITE" id="PS01081">
    <property type="entry name" value="HTH_TETR_1"/>
    <property type="match status" value="1"/>
</dbReference>
<evidence type="ECO:0000259" key="6">
    <source>
        <dbReference type="PROSITE" id="PS50977"/>
    </source>
</evidence>